<evidence type="ECO:0000256" key="1">
    <source>
        <dbReference type="ARBA" id="ARBA00001974"/>
    </source>
</evidence>
<comment type="cofactor">
    <cofactor evidence="1">
        <name>FAD</name>
        <dbReference type="ChEBI" id="CHEBI:57692"/>
    </cofactor>
</comment>
<feature type="domain" description="Phenol hydroxylase-like C-terminal dimerisation" evidence="7">
    <location>
        <begin position="501"/>
        <end position="548"/>
    </location>
</feature>
<reference evidence="8 9" key="1">
    <citation type="journal article" date="2024" name="J Genomics">
        <title>Draft genome sequencing and assembly of Favolaschia claudopus CIRM-BRFM 2984 isolated from oak limbs.</title>
        <authorList>
            <person name="Navarro D."/>
            <person name="Drula E."/>
            <person name="Chaduli D."/>
            <person name="Cazenave R."/>
            <person name="Ahrendt S."/>
            <person name="Wang J."/>
            <person name="Lipzen A."/>
            <person name="Daum C."/>
            <person name="Barry K."/>
            <person name="Grigoriev I.V."/>
            <person name="Favel A."/>
            <person name="Rosso M.N."/>
            <person name="Martin F."/>
        </authorList>
    </citation>
    <scope>NUCLEOTIDE SEQUENCE [LARGE SCALE GENOMIC DNA]</scope>
    <source>
        <strain evidence="8 9">CIRM-BRFM 2984</strain>
    </source>
</reference>
<dbReference type="InterPro" id="IPR050641">
    <property type="entry name" value="RIFMO-like"/>
</dbReference>
<dbReference type="InterPro" id="IPR002938">
    <property type="entry name" value="FAD-bd"/>
</dbReference>
<dbReference type="Gene3D" id="3.40.30.20">
    <property type="match status" value="1"/>
</dbReference>
<dbReference type="AlphaFoldDB" id="A0AAW0B9H2"/>
<name>A0AAW0B9H2_9AGAR</name>
<feature type="domain" description="FAD-binding" evidence="6">
    <location>
        <begin position="5"/>
        <end position="354"/>
    </location>
</feature>
<dbReference type="PANTHER" id="PTHR43004">
    <property type="entry name" value="TRK SYSTEM POTASSIUM UPTAKE PROTEIN"/>
    <property type="match status" value="1"/>
</dbReference>
<proteinExistence type="inferred from homology"/>
<evidence type="ECO:0000256" key="3">
    <source>
        <dbReference type="ARBA" id="ARBA00022630"/>
    </source>
</evidence>
<sequence>MANPSVLISGAGPSGLILALVLLQNGVSVRIIDKETKHRGGSRGSGIQARTLELYDILGVLPDIFKAGDYISPLAMYQPGKLEPDKISSLAEHLEPTPDTPHPNGWNLSQDIHEEILRAHLQTYSCSVELGSELRSFEQFPDHVVAHIVKTDAEGNQSEERTRFDWLVGTDGAHSVVRKHLGLSFLGESRKEEYLCLGDIAVEEGIDPSFWHIWHVPPRLLALRSQGPKSNVFMFGYTGMSEKWLNRNMTREEFIEEFYDCTGRRDVKFGPATWLSTYRPNMRMVDNMRVGRVFVAGDAAHCHSPTGGQGLNSSVQDVANLGWKLALVHKGLASPSLLDTYSEERLRVIAQMLKLTTDLFNKNFGSLKDREIEEGAWERGGDLRMLGVNYCGSSIVQEEDEVKEKVDNAYSKSASTSVQAAYRAPDASALVRSGGDATPTTFFTLFSTAVHTILIFGADEATRAQILEVLAGFPKETVRAVQVLPQGQSSQGQTADILVLEDREGHAYKGYGLPADQPTIVVVRPDGVVGTVVPAVEGVKRYFQKIFLEVRYGA</sequence>
<dbReference type="InterPro" id="IPR012941">
    <property type="entry name" value="Phe_hydrox_C_dim_dom"/>
</dbReference>
<keyword evidence="4" id="KW-0274">FAD</keyword>
<dbReference type="Pfam" id="PF01494">
    <property type="entry name" value="FAD_binding_3"/>
    <property type="match status" value="1"/>
</dbReference>
<evidence type="ECO:0000313" key="8">
    <source>
        <dbReference type="EMBL" id="KAK7022309.1"/>
    </source>
</evidence>
<comment type="caution">
    <text evidence="8">The sequence shown here is derived from an EMBL/GenBank/DDBJ whole genome shotgun (WGS) entry which is preliminary data.</text>
</comment>
<organism evidence="8 9">
    <name type="scientific">Favolaschia claudopus</name>
    <dbReference type="NCBI Taxonomy" id="2862362"/>
    <lineage>
        <taxon>Eukaryota</taxon>
        <taxon>Fungi</taxon>
        <taxon>Dikarya</taxon>
        <taxon>Basidiomycota</taxon>
        <taxon>Agaricomycotina</taxon>
        <taxon>Agaricomycetes</taxon>
        <taxon>Agaricomycetidae</taxon>
        <taxon>Agaricales</taxon>
        <taxon>Marasmiineae</taxon>
        <taxon>Mycenaceae</taxon>
        <taxon>Favolaschia</taxon>
    </lineage>
</organism>
<dbReference type="GO" id="GO:0071949">
    <property type="term" value="F:FAD binding"/>
    <property type="evidence" value="ECO:0007669"/>
    <property type="project" value="InterPro"/>
</dbReference>
<evidence type="ECO:0000259" key="7">
    <source>
        <dbReference type="Pfam" id="PF07976"/>
    </source>
</evidence>
<evidence type="ECO:0000256" key="5">
    <source>
        <dbReference type="ARBA" id="ARBA00023002"/>
    </source>
</evidence>
<accession>A0AAW0B9H2</accession>
<dbReference type="GO" id="GO:0016709">
    <property type="term" value="F:oxidoreductase activity, acting on paired donors, with incorporation or reduction of molecular oxygen, NAD(P)H as one donor, and incorporation of one atom of oxygen"/>
    <property type="evidence" value="ECO:0007669"/>
    <property type="project" value="UniProtKB-ARBA"/>
</dbReference>
<evidence type="ECO:0000256" key="2">
    <source>
        <dbReference type="ARBA" id="ARBA00007801"/>
    </source>
</evidence>
<dbReference type="PANTHER" id="PTHR43004:SF19">
    <property type="entry name" value="BINDING MONOOXYGENASE, PUTATIVE (JCVI)-RELATED"/>
    <property type="match status" value="1"/>
</dbReference>
<keyword evidence="5" id="KW-0560">Oxidoreductase</keyword>
<dbReference type="Proteomes" id="UP001362999">
    <property type="component" value="Unassembled WGS sequence"/>
</dbReference>
<evidence type="ECO:0000256" key="4">
    <source>
        <dbReference type="ARBA" id="ARBA00022827"/>
    </source>
</evidence>
<gene>
    <name evidence="8" type="ORF">R3P38DRAFT_1116199</name>
</gene>
<dbReference type="Gene3D" id="3.50.50.60">
    <property type="entry name" value="FAD/NAD(P)-binding domain"/>
    <property type="match status" value="1"/>
</dbReference>
<dbReference type="Gene3D" id="3.30.70.2450">
    <property type="match status" value="1"/>
</dbReference>
<dbReference type="Pfam" id="PF07976">
    <property type="entry name" value="Phe_hydrox_dim"/>
    <property type="match status" value="1"/>
</dbReference>
<comment type="similarity">
    <text evidence="2">Belongs to the PheA/TfdB FAD monooxygenase family.</text>
</comment>
<dbReference type="EMBL" id="JAWWNJ010000037">
    <property type="protein sequence ID" value="KAK7022309.1"/>
    <property type="molecule type" value="Genomic_DNA"/>
</dbReference>
<keyword evidence="9" id="KW-1185">Reference proteome</keyword>
<dbReference type="PRINTS" id="PR00420">
    <property type="entry name" value="RNGMNOXGNASE"/>
</dbReference>
<keyword evidence="3" id="KW-0285">Flavoprotein</keyword>
<dbReference type="InterPro" id="IPR036188">
    <property type="entry name" value="FAD/NAD-bd_sf"/>
</dbReference>
<evidence type="ECO:0000313" key="9">
    <source>
        <dbReference type="Proteomes" id="UP001362999"/>
    </source>
</evidence>
<dbReference type="InterPro" id="IPR036249">
    <property type="entry name" value="Thioredoxin-like_sf"/>
</dbReference>
<dbReference type="SUPFAM" id="SSF51905">
    <property type="entry name" value="FAD/NAD(P)-binding domain"/>
    <property type="match status" value="1"/>
</dbReference>
<dbReference type="SUPFAM" id="SSF52833">
    <property type="entry name" value="Thioredoxin-like"/>
    <property type="match status" value="1"/>
</dbReference>
<evidence type="ECO:0000259" key="6">
    <source>
        <dbReference type="Pfam" id="PF01494"/>
    </source>
</evidence>
<dbReference type="InterPro" id="IPR038220">
    <property type="entry name" value="PHOX_C_sf"/>
</dbReference>
<protein>
    <submittedName>
        <fullName evidence="8">FAD-binding-3 domain-containing protein</fullName>
    </submittedName>
</protein>